<evidence type="ECO:0000256" key="4">
    <source>
        <dbReference type="ARBA" id="ARBA00022741"/>
    </source>
</evidence>
<keyword evidence="3 9" id="KW-0808">Transferase</keyword>
<evidence type="ECO:0000256" key="5">
    <source>
        <dbReference type="ARBA" id="ARBA00022777"/>
    </source>
</evidence>
<keyword evidence="5 9" id="KW-0418">Kinase</keyword>
<dbReference type="AlphaFoldDB" id="A0A3B0RWD8"/>
<keyword evidence="6" id="KW-0067">ATP-binding</keyword>
<dbReference type="InterPro" id="IPR035907">
    <property type="entry name" value="Hppk_sf"/>
</dbReference>
<keyword evidence="7" id="KW-0289">Folate biosynthesis</keyword>
<dbReference type="Pfam" id="PF01288">
    <property type="entry name" value="HPPK"/>
    <property type="match status" value="1"/>
</dbReference>
<dbReference type="PROSITE" id="PS00794">
    <property type="entry name" value="HPPK"/>
    <property type="match status" value="1"/>
</dbReference>
<dbReference type="CDD" id="cd00483">
    <property type="entry name" value="HPPK"/>
    <property type="match status" value="1"/>
</dbReference>
<protein>
    <recommendedName>
        <fullName evidence="2">2-amino-4-hydroxy-6-hydroxymethyldihydropteridine diphosphokinase</fullName>
        <ecNumber evidence="2">2.7.6.3</ecNumber>
    </recommendedName>
</protein>
<dbReference type="PANTHER" id="PTHR43071">
    <property type="entry name" value="2-AMINO-4-HYDROXY-6-HYDROXYMETHYLDIHYDROPTERIDINE PYROPHOSPHOKINASE"/>
    <property type="match status" value="1"/>
</dbReference>
<dbReference type="GO" id="GO:0046656">
    <property type="term" value="P:folic acid biosynthetic process"/>
    <property type="evidence" value="ECO:0007669"/>
    <property type="project" value="UniProtKB-KW"/>
</dbReference>
<feature type="domain" description="7,8-dihydro-6-hydroxymethylpterin-pyrophosphokinase" evidence="8">
    <location>
        <begin position="88"/>
        <end position="99"/>
    </location>
</feature>
<accession>A0A3B0RWD8</accession>
<dbReference type="EC" id="2.7.6.3" evidence="2"/>
<dbReference type="GO" id="GO:0003848">
    <property type="term" value="F:2-amino-4-hydroxy-6-hydroxymethyldihydropteridine diphosphokinase activity"/>
    <property type="evidence" value="ECO:0007669"/>
    <property type="project" value="UniProtKB-EC"/>
</dbReference>
<organism evidence="9">
    <name type="scientific">hydrothermal vent metagenome</name>
    <dbReference type="NCBI Taxonomy" id="652676"/>
    <lineage>
        <taxon>unclassified sequences</taxon>
        <taxon>metagenomes</taxon>
        <taxon>ecological metagenomes</taxon>
    </lineage>
</organism>
<evidence type="ECO:0000256" key="1">
    <source>
        <dbReference type="ARBA" id="ARBA00005051"/>
    </source>
</evidence>
<gene>
    <name evidence="9" type="ORF">MNBD_ALPHA05-343</name>
</gene>
<sequence length="168" mass="18110">MILIAAGSSLPFCGIDSQQIVLSAFSALSRLTDLRDVSPLYHTPAWPDPADPPFVNAAAVIGTGLSPEALLAVLHAIEVGFGRLRQRKNAPRTLDLDLIAYGQERRDGRKAVGDGAGLQLPHPRLAEREFVLAPLADIAADWRSPETGKTVREMFAALPVRAAQQILR</sequence>
<dbReference type="GO" id="GO:0016301">
    <property type="term" value="F:kinase activity"/>
    <property type="evidence" value="ECO:0007669"/>
    <property type="project" value="UniProtKB-KW"/>
</dbReference>
<dbReference type="GO" id="GO:0046654">
    <property type="term" value="P:tetrahydrofolate biosynthetic process"/>
    <property type="evidence" value="ECO:0007669"/>
    <property type="project" value="UniProtKB-UniPathway"/>
</dbReference>
<evidence type="ECO:0000259" key="8">
    <source>
        <dbReference type="PROSITE" id="PS00794"/>
    </source>
</evidence>
<dbReference type="Gene3D" id="3.30.70.560">
    <property type="entry name" value="7,8-Dihydro-6-hydroxymethylpterin-pyrophosphokinase HPPK"/>
    <property type="match status" value="1"/>
</dbReference>
<reference evidence="9" key="1">
    <citation type="submission" date="2018-06" db="EMBL/GenBank/DDBJ databases">
        <authorList>
            <person name="Zhirakovskaya E."/>
        </authorList>
    </citation>
    <scope>NUCLEOTIDE SEQUENCE</scope>
</reference>
<evidence type="ECO:0000256" key="7">
    <source>
        <dbReference type="ARBA" id="ARBA00022909"/>
    </source>
</evidence>
<dbReference type="InterPro" id="IPR000550">
    <property type="entry name" value="Hppk"/>
</dbReference>
<evidence type="ECO:0000256" key="3">
    <source>
        <dbReference type="ARBA" id="ARBA00022679"/>
    </source>
</evidence>
<comment type="pathway">
    <text evidence="1">Cofactor biosynthesis; tetrahydrofolate biosynthesis; 2-amino-4-hydroxy-6-hydroxymethyl-7,8-dihydropteridine diphosphate from 7,8-dihydroneopterin triphosphate: step 4/4.</text>
</comment>
<dbReference type="EMBL" id="UOEH01000245">
    <property type="protein sequence ID" value="VAV98144.1"/>
    <property type="molecule type" value="Genomic_DNA"/>
</dbReference>
<dbReference type="NCBIfam" id="TIGR01498">
    <property type="entry name" value="folK"/>
    <property type="match status" value="1"/>
</dbReference>
<evidence type="ECO:0000313" key="9">
    <source>
        <dbReference type="EMBL" id="VAV98144.1"/>
    </source>
</evidence>
<keyword evidence="4" id="KW-0547">Nucleotide-binding</keyword>
<dbReference type="PANTHER" id="PTHR43071:SF1">
    <property type="entry name" value="2-AMINO-4-HYDROXY-6-HYDROXYMETHYLDIHYDROPTERIDINE PYROPHOSPHOKINASE"/>
    <property type="match status" value="1"/>
</dbReference>
<dbReference type="SUPFAM" id="SSF55083">
    <property type="entry name" value="6-hydroxymethyl-7,8-dihydropterin pyrophosphokinase, HPPK"/>
    <property type="match status" value="1"/>
</dbReference>
<dbReference type="UniPathway" id="UPA00077">
    <property type="reaction ID" value="UER00155"/>
</dbReference>
<name>A0A3B0RWD8_9ZZZZ</name>
<dbReference type="GO" id="GO:0005524">
    <property type="term" value="F:ATP binding"/>
    <property type="evidence" value="ECO:0007669"/>
    <property type="project" value="UniProtKB-KW"/>
</dbReference>
<proteinExistence type="predicted"/>
<evidence type="ECO:0000256" key="6">
    <source>
        <dbReference type="ARBA" id="ARBA00022840"/>
    </source>
</evidence>
<evidence type="ECO:0000256" key="2">
    <source>
        <dbReference type="ARBA" id="ARBA00013253"/>
    </source>
</evidence>